<evidence type="ECO:0000313" key="2">
    <source>
        <dbReference type="Proteomes" id="UP001234297"/>
    </source>
</evidence>
<protein>
    <submittedName>
        <fullName evidence="1">Uncharacterized protein</fullName>
    </submittedName>
</protein>
<accession>A0ACC2L6M3</accession>
<comment type="caution">
    <text evidence="1">The sequence shown here is derived from an EMBL/GenBank/DDBJ whole genome shotgun (WGS) entry which is preliminary data.</text>
</comment>
<dbReference type="EMBL" id="CM056815">
    <property type="protein sequence ID" value="KAJ8629094.1"/>
    <property type="molecule type" value="Genomic_DNA"/>
</dbReference>
<evidence type="ECO:0000313" key="1">
    <source>
        <dbReference type="EMBL" id="KAJ8629094.1"/>
    </source>
</evidence>
<organism evidence="1 2">
    <name type="scientific">Persea americana</name>
    <name type="common">Avocado</name>
    <dbReference type="NCBI Taxonomy" id="3435"/>
    <lineage>
        <taxon>Eukaryota</taxon>
        <taxon>Viridiplantae</taxon>
        <taxon>Streptophyta</taxon>
        <taxon>Embryophyta</taxon>
        <taxon>Tracheophyta</taxon>
        <taxon>Spermatophyta</taxon>
        <taxon>Magnoliopsida</taxon>
        <taxon>Magnoliidae</taxon>
        <taxon>Laurales</taxon>
        <taxon>Lauraceae</taxon>
        <taxon>Persea</taxon>
    </lineage>
</organism>
<proteinExistence type="predicted"/>
<keyword evidence="2" id="KW-1185">Reference proteome</keyword>
<sequence length="276" mass="29979">MRMRYSSTLCSFPIKLLQNANARPMPKIETNLRPCLTSPCLEENPWGNFPFAGFVAMVSATGTLMVDAYATGYYTRSHFGEAKKVNGGGFVDEERVIEHTGHAHLHTHASHGHTHGSVGSTHDSSASELIRHRVISQVLELSIVVHSAWDLEDVLFRLNSSYNQRLLCLSFSLTTPVGIALGIGIASIYSENSPTLDCSGCRRWVQVQVVQRGAVNASADGWQLRDGDEEVAAVEEELAGRTECRGECKWLLAAGCLQVGWPAAVVAAGKEGNNGR</sequence>
<name>A0ACC2L6M3_PERAE</name>
<dbReference type="Proteomes" id="UP001234297">
    <property type="component" value="Chromosome 7"/>
</dbReference>
<gene>
    <name evidence="1" type="ORF">MRB53_022417</name>
</gene>
<reference evidence="1 2" key="1">
    <citation type="journal article" date="2022" name="Hortic Res">
        <title>A haplotype resolved chromosomal level avocado genome allows analysis of novel avocado genes.</title>
        <authorList>
            <person name="Nath O."/>
            <person name="Fletcher S.J."/>
            <person name="Hayward A."/>
            <person name="Shaw L.M."/>
            <person name="Masouleh A.K."/>
            <person name="Furtado A."/>
            <person name="Henry R.J."/>
            <person name="Mitter N."/>
        </authorList>
    </citation>
    <scope>NUCLEOTIDE SEQUENCE [LARGE SCALE GENOMIC DNA]</scope>
    <source>
        <strain evidence="2">cv. Hass</strain>
    </source>
</reference>